<name>A0A7I9V5S6_9ACTN</name>
<evidence type="ECO:0000259" key="2">
    <source>
        <dbReference type="Pfam" id="PF00296"/>
    </source>
</evidence>
<keyword evidence="4" id="KW-1185">Reference proteome</keyword>
<dbReference type="SUPFAM" id="SSF51679">
    <property type="entry name" value="Bacterial luciferase-like"/>
    <property type="match status" value="1"/>
</dbReference>
<accession>A0A7I9V5S6</accession>
<reference evidence="4" key="1">
    <citation type="submission" date="2019-06" db="EMBL/GenBank/DDBJ databases">
        <title>Gordonia isolated from sludge of a wastewater treatment plant.</title>
        <authorList>
            <person name="Tamura T."/>
            <person name="Aoyama K."/>
            <person name="Kang Y."/>
            <person name="Saito S."/>
            <person name="Akiyama N."/>
            <person name="Yazawa K."/>
            <person name="Gonoi T."/>
            <person name="Mikami Y."/>
        </authorList>
    </citation>
    <scope>NUCLEOTIDE SEQUENCE [LARGE SCALE GENOMIC DNA]</scope>
    <source>
        <strain evidence="4">NBRC 107696</strain>
    </source>
</reference>
<gene>
    <name evidence="3" type="ORF">nbrc107696_09980</name>
</gene>
<sequence>MRETHPGYCRDMRYGICILPDMPWATARPLWRRAEEMGFHHAWTYDHLVWGGLPDARWFSCLPTLTAAAAVTDRIKLGTYVMSPNFRHPVSTSRDVQTLVDISDGRLLLGLGAGGTPDDRLLGQPSLTPKQKVDRLQEFTLLLDRTLRADHVDADGEYFTARDMRLVGGDVRSRVPLLMAGNGPRSVRFAGRHGDGWITTGASTDSLDDWFAGVAANHDLFLDTAAGRSVDSYLSLDFAPGSPLESVGRFDDLVGRAAAVGFTDVIVHWPRADDPYRGDVAVLEEVAARLA</sequence>
<dbReference type="GO" id="GO:0016705">
    <property type="term" value="F:oxidoreductase activity, acting on paired donors, with incorporation or reduction of molecular oxygen"/>
    <property type="evidence" value="ECO:0007669"/>
    <property type="project" value="InterPro"/>
</dbReference>
<proteinExistence type="predicted"/>
<keyword evidence="1" id="KW-0560">Oxidoreductase</keyword>
<dbReference type="PANTHER" id="PTHR43244">
    <property type="match status" value="1"/>
</dbReference>
<organism evidence="3 4">
    <name type="scientific">Gordonia spumicola</name>
    <dbReference type="NCBI Taxonomy" id="589161"/>
    <lineage>
        <taxon>Bacteria</taxon>
        <taxon>Bacillati</taxon>
        <taxon>Actinomycetota</taxon>
        <taxon>Actinomycetes</taxon>
        <taxon>Mycobacteriales</taxon>
        <taxon>Gordoniaceae</taxon>
        <taxon>Gordonia</taxon>
    </lineage>
</organism>
<dbReference type="InterPro" id="IPR011251">
    <property type="entry name" value="Luciferase-like_dom"/>
</dbReference>
<evidence type="ECO:0000256" key="1">
    <source>
        <dbReference type="ARBA" id="ARBA00023002"/>
    </source>
</evidence>
<dbReference type="Proteomes" id="UP000444960">
    <property type="component" value="Unassembled WGS sequence"/>
</dbReference>
<comment type="caution">
    <text evidence="3">The sequence shown here is derived from an EMBL/GenBank/DDBJ whole genome shotgun (WGS) entry which is preliminary data.</text>
</comment>
<dbReference type="CDD" id="cd01097">
    <property type="entry name" value="Tetrahydromethanopterin_reductase"/>
    <property type="match status" value="1"/>
</dbReference>
<protein>
    <submittedName>
        <fullName evidence="3">Luciferase</fullName>
    </submittedName>
</protein>
<feature type="domain" description="Luciferase-like" evidence="2">
    <location>
        <begin position="20"/>
        <end position="216"/>
    </location>
</feature>
<dbReference type="InterPro" id="IPR050564">
    <property type="entry name" value="F420-G6PD/mer"/>
</dbReference>
<dbReference type="PANTHER" id="PTHR43244:SF1">
    <property type="entry name" value="5,10-METHYLENETETRAHYDROMETHANOPTERIN REDUCTASE"/>
    <property type="match status" value="1"/>
</dbReference>
<evidence type="ECO:0000313" key="4">
    <source>
        <dbReference type="Proteomes" id="UP000444960"/>
    </source>
</evidence>
<dbReference type="EMBL" id="BJOV01000002">
    <property type="protein sequence ID" value="GEE00552.1"/>
    <property type="molecule type" value="Genomic_DNA"/>
</dbReference>
<dbReference type="Pfam" id="PF00296">
    <property type="entry name" value="Bac_luciferase"/>
    <property type="match status" value="1"/>
</dbReference>
<dbReference type="InterPro" id="IPR036661">
    <property type="entry name" value="Luciferase-like_sf"/>
</dbReference>
<evidence type="ECO:0000313" key="3">
    <source>
        <dbReference type="EMBL" id="GEE00552.1"/>
    </source>
</evidence>
<dbReference type="AlphaFoldDB" id="A0A7I9V5S6"/>
<dbReference type="Gene3D" id="3.20.20.30">
    <property type="entry name" value="Luciferase-like domain"/>
    <property type="match status" value="1"/>
</dbReference>